<comment type="caution">
    <text evidence="1">The sequence shown here is derived from an EMBL/GenBank/DDBJ whole genome shotgun (WGS) entry which is preliminary data.</text>
</comment>
<protein>
    <submittedName>
        <fullName evidence="1">Uncharacterized protein</fullName>
    </submittedName>
</protein>
<name>A0A3M7RTE1_BRAPC</name>
<evidence type="ECO:0000313" key="1">
    <source>
        <dbReference type="EMBL" id="RNA26690.1"/>
    </source>
</evidence>
<dbReference type="EMBL" id="REGN01002691">
    <property type="protein sequence ID" value="RNA26690.1"/>
    <property type="molecule type" value="Genomic_DNA"/>
</dbReference>
<keyword evidence="2" id="KW-1185">Reference proteome</keyword>
<evidence type="ECO:0000313" key="2">
    <source>
        <dbReference type="Proteomes" id="UP000276133"/>
    </source>
</evidence>
<dbReference type="Proteomes" id="UP000276133">
    <property type="component" value="Unassembled WGS sequence"/>
</dbReference>
<accession>A0A3M7RTE1</accession>
<organism evidence="1 2">
    <name type="scientific">Brachionus plicatilis</name>
    <name type="common">Marine rotifer</name>
    <name type="synonym">Brachionus muelleri</name>
    <dbReference type="NCBI Taxonomy" id="10195"/>
    <lineage>
        <taxon>Eukaryota</taxon>
        <taxon>Metazoa</taxon>
        <taxon>Spiralia</taxon>
        <taxon>Gnathifera</taxon>
        <taxon>Rotifera</taxon>
        <taxon>Eurotatoria</taxon>
        <taxon>Monogononta</taxon>
        <taxon>Pseudotrocha</taxon>
        <taxon>Ploima</taxon>
        <taxon>Brachionidae</taxon>
        <taxon>Brachionus</taxon>
    </lineage>
</organism>
<gene>
    <name evidence="1" type="ORF">BpHYR1_030290</name>
</gene>
<sequence>MKILQIMVNFNLSIETIINKINLNHPTLKNKSKGELWSFKLFKKFIMNFSSQIYLFSNLKISPYNLAVFLHGEYFKNISPNDNFLKTNKNSSHFSSVLKLSLE</sequence>
<proteinExistence type="predicted"/>
<reference evidence="1 2" key="1">
    <citation type="journal article" date="2018" name="Sci. Rep.">
        <title>Genomic signatures of local adaptation to the degree of environmental predictability in rotifers.</title>
        <authorList>
            <person name="Franch-Gras L."/>
            <person name="Hahn C."/>
            <person name="Garcia-Roger E.M."/>
            <person name="Carmona M.J."/>
            <person name="Serra M."/>
            <person name="Gomez A."/>
        </authorList>
    </citation>
    <scope>NUCLEOTIDE SEQUENCE [LARGE SCALE GENOMIC DNA]</scope>
    <source>
        <strain evidence="1">HYR1</strain>
    </source>
</reference>
<dbReference type="AlphaFoldDB" id="A0A3M7RTE1"/>